<dbReference type="Pfam" id="PF17131">
    <property type="entry name" value="LolA_like"/>
    <property type="match status" value="1"/>
</dbReference>
<organism evidence="7 8">
    <name type="scientific">Ferrimonas aestuarii</name>
    <dbReference type="NCBI Taxonomy" id="2569539"/>
    <lineage>
        <taxon>Bacteria</taxon>
        <taxon>Pseudomonadati</taxon>
        <taxon>Pseudomonadota</taxon>
        <taxon>Gammaproteobacteria</taxon>
        <taxon>Alteromonadales</taxon>
        <taxon>Ferrimonadaceae</taxon>
        <taxon>Ferrimonas</taxon>
    </lineage>
</organism>
<keyword evidence="3 5" id="KW-0732">Signal</keyword>
<evidence type="ECO:0000259" key="6">
    <source>
        <dbReference type="Pfam" id="PF17131"/>
    </source>
</evidence>
<dbReference type="OrthoDB" id="9803781at2"/>
<keyword evidence="2" id="KW-0813">Transport</keyword>
<comment type="subunit">
    <text evidence="1">Monomer.</text>
</comment>
<evidence type="ECO:0000256" key="3">
    <source>
        <dbReference type="ARBA" id="ARBA00022729"/>
    </source>
</evidence>
<feature type="chain" id="PRO_5020855909" evidence="5">
    <location>
        <begin position="21"/>
        <end position="259"/>
    </location>
</feature>
<gene>
    <name evidence="7" type="ORF">FCL42_10105</name>
</gene>
<sequence>MKPLFPLALPLLLLSNLAWALTADEIVDKANLTSFYSGQDGRSQARMLIVDGQGRKQSRQFTILRRTLEQGGDQQMLVHFSRPSDVRGTVFRVEKHPQSLDDRWLYLPGLDLLKRISSGDKRTSFVGSHFFYEDVSGRSLKEDNFTLLEETDSHYLIAATPKHPAEVEFSRYQVWIDKQSWLPSIVRYFNDQDQAYRQVETVKVETVDGYPTVVRSKVSDLKSGGYTLMELRGVQYNLGLPDTLFTEQSMRQVPNEFLK</sequence>
<evidence type="ECO:0000313" key="7">
    <source>
        <dbReference type="EMBL" id="TKB55528.1"/>
    </source>
</evidence>
<dbReference type="RefSeq" id="WP_136863285.1">
    <property type="nucleotide sequence ID" value="NZ_SWCJ01000005.1"/>
</dbReference>
<dbReference type="CDD" id="cd16329">
    <property type="entry name" value="LolA_like"/>
    <property type="match status" value="1"/>
</dbReference>
<dbReference type="Proteomes" id="UP000305675">
    <property type="component" value="Unassembled WGS sequence"/>
</dbReference>
<evidence type="ECO:0000256" key="2">
    <source>
        <dbReference type="ARBA" id="ARBA00022448"/>
    </source>
</evidence>
<evidence type="ECO:0000313" key="8">
    <source>
        <dbReference type="Proteomes" id="UP000305675"/>
    </source>
</evidence>
<keyword evidence="7" id="KW-0449">Lipoprotein</keyword>
<dbReference type="EMBL" id="SWCJ01000005">
    <property type="protein sequence ID" value="TKB55528.1"/>
    <property type="molecule type" value="Genomic_DNA"/>
</dbReference>
<dbReference type="InterPro" id="IPR033399">
    <property type="entry name" value="TP_0789-like"/>
</dbReference>
<accession>A0A4V5NWG5</accession>
<proteinExistence type="predicted"/>
<evidence type="ECO:0000256" key="1">
    <source>
        <dbReference type="ARBA" id="ARBA00011245"/>
    </source>
</evidence>
<dbReference type="Gene3D" id="2.50.20.10">
    <property type="entry name" value="Lipoprotein localisation LolA/LolB/LppX"/>
    <property type="match status" value="1"/>
</dbReference>
<dbReference type="InterPro" id="IPR029046">
    <property type="entry name" value="LolA/LolB/LppX"/>
</dbReference>
<evidence type="ECO:0000256" key="4">
    <source>
        <dbReference type="ARBA" id="ARBA00022927"/>
    </source>
</evidence>
<keyword evidence="4" id="KW-0653">Protein transport</keyword>
<dbReference type="AlphaFoldDB" id="A0A4V5NWG5"/>
<name>A0A4V5NWG5_9GAMM</name>
<protein>
    <submittedName>
        <fullName evidence="7">Outer membrane lipoprotein-sorting protein</fullName>
    </submittedName>
</protein>
<dbReference type="GO" id="GO:0015031">
    <property type="term" value="P:protein transport"/>
    <property type="evidence" value="ECO:0007669"/>
    <property type="project" value="UniProtKB-KW"/>
</dbReference>
<dbReference type="SUPFAM" id="SSF89392">
    <property type="entry name" value="Prokaryotic lipoproteins and lipoprotein localization factors"/>
    <property type="match status" value="1"/>
</dbReference>
<reference evidence="7 8" key="1">
    <citation type="submission" date="2019-04" db="EMBL/GenBank/DDBJ databases">
        <authorList>
            <person name="Hwang J.C."/>
        </authorList>
    </citation>
    <scope>NUCLEOTIDE SEQUENCE [LARGE SCALE GENOMIC DNA]</scope>
    <source>
        <strain evidence="7 8">IMCC35002</strain>
    </source>
</reference>
<evidence type="ECO:0000256" key="5">
    <source>
        <dbReference type="SAM" id="SignalP"/>
    </source>
</evidence>
<keyword evidence="8" id="KW-1185">Reference proteome</keyword>
<comment type="caution">
    <text evidence="7">The sequence shown here is derived from an EMBL/GenBank/DDBJ whole genome shotgun (WGS) entry which is preliminary data.</text>
</comment>
<feature type="signal peptide" evidence="5">
    <location>
        <begin position="1"/>
        <end position="20"/>
    </location>
</feature>
<feature type="domain" description="Uncharacterized protein TP-0789" evidence="6">
    <location>
        <begin position="72"/>
        <end position="251"/>
    </location>
</feature>